<evidence type="ECO:0000256" key="2">
    <source>
        <dbReference type="SAM" id="MobiDB-lite"/>
    </source>
</evidence>
<sequence>MRRRTLLTTALALGAVAAGHAPAHRPDPAHNDVLFIGAHPDDEAQNLATFGQWHEHHGLTTGIITVTRGEGGGNATGPEEGAALGLIRETEERAATAYAGIENIYYLDKPDFWYTLSAPLTARIWDEDDTLERIVHLIRRTTPHTVVTMDPRPAGQHGAHQLSARLAIEAFWKAADPTAFPAPGLAPWRAVRLLAQNPHFTHLLGPDESRKPRTDPHTGLPVLGVWSGTPSRVHRTTWAQAERTASRAYRTQGWTSLHPHVPTDPARLDSDWFTLLADDSRPIEAPVRDSARLRPRYAEFHAWAHRTGLPWLANGAQPDHPRRPSTTIPAVSRPPAGPDAYPGPELPLTHWEGDTPTPADCSATARLARHGDDLYVLVHVTDDRPGAALAPGDVKRHWRTDAVEIALDPRGDSDDTSTTFKTGIVPRTAPHGGPAAERDADHHQGPAPASMRVTATVTDPYRGYTIEARIPLSALPAPADPDRFALNILVYDSDTNDHTGQTRLAWSPHGTPQADPYVWGTAHLPGHTPAPPTPTTPPIIPTEAATSATSPAALTQAHRTGIPIPAPPRPHSSGSPS</sequence>
<protein>
    <submittedName>
        <fullName evidence="5">PIG-L family deacetylase</fullName>
    </submittedName>
</protein>
<evidence type="ECO:0000256" key="3">
    <source>
        <dbReference type="SAM" id="SignalP"/>
    </source>
</evidence>
<proteinExistence type="predicted"/>
<feature type="region of interest" description="Disordered" evidence="2">
    <location>
        <begin position="539"/>
        <end position="577"/>
    </location>
</feature>
<keyword evidence="3" id="KW-0732">Signal</keyword>
<dbReference type="Pfam" id="PF02585">
    <property type="entry name" value="PIG-L"/>
    <property type="match status" value="1"/>
</dbReference>
<dbReference type="AlphaFoldDB" id="A0A7H0IRM9"/>
<dbReference type="Gene3D" id="2.60.40.1190">
    <property type="match status" value="1"/>
</dbReference>
<evidence type="ECO:0000256" key="1">
    <source>
        <dbReference type="ARBA" id="ARBA00022833"/>
    </source>
</evidence>
<accession>A0A7H0IRM9</accession>
<feature type="domain" description="Carbohydrate-binding" evidence="4">
    <location>
        <begin position="350"/>
        <end position="525"/>
    </location>
</feature>
<reference evidence="5 6" key="1">
    <citation type="submission" date="2020-08" db="EMBL/GenBank/DDBJ databases">
        <title>A novel species.</title>
        <authorList>
            <person name="Gao J."/>
        </authorList>
    </citation>
    <scope>NUCLEOTIDE SEQUENCE [LARGE SCALE GENOMIC DNA]</scope>
    <source>
        <strain evidence="5 6">CRXT-G-22</strain>
    </source>
</reference>
<dbReference type="Pfam" id="PF06452">
    <property type="entry name" value="CBM9_1"/>
    <property type="match status" value="1"/>
</dbReference>
<evidence type="ECO:0000259" key="4">
    <source>
        <dbReference type="Pfam" id="PF06452"/>
    </source>
</evidence>
<keyword evidence="6" id="KW-1185">Reference proteome</keyword>
<feature type="region of interest" description="Disordered" evidence="2">
    <location>
        <begin position="314"/>
        <end position="350"/>
    </location>
</feature>
<dbReference type="InterPro" id="IPR010502">
    <property type="entry name" value="Carb-bd_dom_fam9"/>
</dbReference>
<feature type="signal peptide" evidence="3">
    <location>
        <begin position="1"/>
        <end position="23"/>
    </location>
</feature>
<dbReference type="PANTHER" id="PTHR12993">
    <property type="entry name" value="N-ACETYLGLUCOSAMINYL-PHOSPHATIDYLINOSITOL DE-N-ACETYLASE-RELATED"/>
    <property type="match status" value="1"/>
</dbReference>
<dbReference type="PANTHER" id="PTHR12993:SF11">
    <property type="entry name" value="N-ACETYLGLUCOSAMINYL-PHOSPHATIDYLINOSITOL DE-N-ACETYLASE"/>
    <property type="match status" value="1"/>
</dbReference>
<dbReference type="Gene3D" id="3.40.50.10320">
    <property type="entry name" value="LmbE-like"/>
    <property type="match status" value="1"/>
</dbReference>
<dbReference type="GO" id="GO:0016811">
    <property type="term" value="F:hydrolase activity, acting on carbon-nitrogen (but not peptide) bonds, in linear amides"/>
    <property type="evidence" value="ECO:0007669"/>
    <property type="project" value="TreeGrafter"/>
</dbReference>
<dbReference type="RefSeq" id="WP_187752366.1">
    <property type="nucleotide sequence ID" value="NZ_CP060828.1"/>
</dbReference>
<evidence type="ECO:0000313" key="5">
    <source>
        <dbReference type="EMBL" id="QNP75445.1"/>
    </source>
</evidence>
<feature type="chain" id="PRO_5028842591" evidence="3">
    <location>
        <begin position="24"/>
        <end position="577"/>
    </location>
</feature>
<gene>
    <name evidence="5" type="ORF">IAG44_42625</name>
</gene>
<dbReference type="SUPFAM" id="SSF49344">
    <property type="entry name" value="CBD9-like"/>
    <property type="match status" value="1"/>
</dbReference>
<dbReference type="Proteomes" id="UP000516052">
    <property type="component" value="Chromosome"/>
</dbReference>
<feature type="region of interest" description="Disordered" evidence="2">
    <location>
        <begin position="408"/>
        <end position="449"/>
    </location>
</feature>
<dbReference type="EMBL" id="CP060828">
    <property type="protein sequence ID" value="QNP75445.1"/>
    <property type="molecule type" value="Genomic_DNA"/>
</dbReference>
<name>A0A7H0IRM9_9ACTN</name>
<dbReference type="GO" id="GO:0004553">
    <property type="term" value="F:hydrolase activity, hydrolyzing O-glycosyl compounds"/>
    <property type="evidence" value="ECO:0007669"/>
    <property type="project" value="InterPro"/>
</dbReference>
<dbReference type="InterPro" id="IPR024078">
    <property type="entry name" value="LmbE-like_dom_sf"/>
</dbReference>
<dbReference type="SUPFAM" id="SSF102588">
    <property type="entry name" value="LmbE-like"/>
    <property type="match status" value="1"/>
</dbReference>
<dbReference type="GO" id="GO:0030246">
    <property type="term" value="F:carbohydrate binding"/>
    <property type="evidence" value="ECO:0007669"/>
    <property type="project" value="InterPro"/>
</dbReference>
<organism evidence="5 6">
    <name type="scientific">Streptomyces roseirectus</name>
    <dbReference type="NCBI Taxonomy" id="2768066"/>
    <lineage>
        <taxon>Bacteria</taxon>
        <taxon>Bacillati</taxon>
        <taxon>Actinomycetota</taxon>
        <taxon>Actinomycetes</taxon>
        <taxon>Kitasatosporales</taxon>
        <taxon>Streptomycetaceae</taxon>
        <taxon>Streptomyces</taxon>
    </lineage>
</organism>
<dbReference type="KEGG" id="sroi:IAG44_42625"/>
<dbReference type="GO" id="GO:0016052">
    <property type="term" value="P:carbohydrate catabolic process"/>
    <property type="evidence" value="ECO:0007669"/>
    <property type="project" value="InterPro"/>
</dbReference>
<keyword evidence="1" id="KW-0862">Zinc</keyword>
<dbReference type="GO" id="GO:0016137">
    <property type="term" value="P:glycoside metabolic process"/>
    <property type="evidence" value="ECO:0007669"/>
    <property type="project" value="UniProtKB-ARBA"/>
</dbReference>
<evidence type="ECO:0000313" key="6">
    <source>
        <dbReference type="Proteomes" id="UP000516052"/>
    </source>
</evidence>
<dbReference type="InterPro" id="IPR003737">
    <property type="entry name" value="GlcNAc_PI_deacetylase-related"/>
</dbReference>
<feature type="compositionally biased region" description="Low complexity" evidence="2">
    <location>
        <begin position="541"/>
        <end position="555"/>
    </location>
</feature>